<dbReference type="EMBL" id="CAJOBG010097302">
    <property type="protein sequence ID" value="CAF4688762.1"/>
    <property type="molecule type" value="Genomic_DNA"/>
</dbReference>
<dbReference type="EMBL" id="CAJOBJ010190711">
    <property type="protein sequence ID" value="CAF4952442.1"/>
    <property type="molecule type" value="Genomic_DNA"/>
</dbReference>
<keyword evidence="3" id="KW-1185">Reference proteome</keyword>
<organism evidence="1 3">
    <name type="scientific">Rotaria magnacalcarata</name>
    <dbReference type="NCBI Taxonomy" id="392030"/>
    <lineage>
        <taxon>Eukaryota</taxon>
        <taxon>Metazoa</taxon>
        <taxon>Spiralia</taxon>
        <taxon>Gnathifera</taxon>
        <taxon>Rotifera</taxon>
        <taxon>Eurotatoria</taxon>
        <taxon>Bdelloidea</taxon>
        <taxon>Philodinida</taxon>
        <taxon>Philodinidae</taxon>
        <taxon>Rotaria</taxon>
    </lineage>
</organism>
<evidence type="ECO:0000313" key="2">
    <source>
        <dbReference type="EMBL" id="CAF4952442.1"/>
    </source>
</evidence>
<dbReference type="Proteomes" id="UP000681720">
    <property type="component" value="Unassembled WGS sequence"/>
</dbReference>
<evidence type="ECO:0000313" key="1">
    <source>
        <dbReference type="EMBL" id="CAF4688762.1"/>
    </source>
</evidence>
<sequence length="60" mass="6688">IIERRCCWWACGASNTVSTYNGIETYFCADDKCNGYGAEFTLTPPGRHEIEGSIGISFLY</sequence>
<feature type="non-terminal residue" evidence="1">
    <location>
        <position position="1"/>
    </location>
</feature>
<evidence type="ECO:0000313" key="3">
    <source>
        <dbReference type="Proteomes" id="UP000663866"/>
    </source>
</evidence>
<accession>A0A821HW70</accession>
<dbReference type="Proteomes" id="UP000663866">
    <property type="component" value="Unassembled WGS sequence"/>
</dbReference>
<dbReference type="AlphaFoldDB" id="A0A821HW70"/>
<proteinExistence type="predicted"/>
<gene>
    <name evidence="2" type="ORF">GIL414_LOCUS54401</name>
    <name evidence="1" type="ORF">OVN521_LOCUS47986</name>
</gene>
<protein>
    <submittedName>
        <fullName evidence="1">Uncharacterized protein</fullName>
    </submittedName>
</protein>
<reference evidence="1" key="1">
    <citation type="submission" date="2021-02" db="EMBL/GenBank/DDBJ databases">
        <authorList>
            <person name="Nowell W R."/>
        </authorList>
    </citation>
    <scope>NUCLEOTIDE SEQUENCE</scope>
</reference>
<comment type="caution">
    <text evidence="1">The sequence shown here is derived from an EMBL/GenBank/DDBJ whole genome shotgun (WGS) entry which is preliminary data.</text>
</comment>
<name>A0A821HW70_9BILA</name>